<comment type="caution">
    <text evidence="2">The sequence shown here is derived from an EMBL/GenBank/DDBJ whole genome shotgun (WGS) entry which is preliminary data.</text>
</comment>
<evidence type="ECO:0000256" key="1">
    <source>
        <dbReference type="ARBA" id="ARBA00005437"/>
    </source>
</evidence>
<dbReference type="Proteomes" id="UP001501288">
    <property type="component" value="Unassembled WGS sequence"/>
</dbReference>
<dbReference type="PANTHER" id="PTHR23248:SF9">
    <property type="entry name" value="PHOSPHOLIPID SCRAMBLASE"/>
    <property type="match status" value="1"/>
</dbReference>
<organism evidence="2 3">
    <name type="scientific">Dermacoccus barathri</name>
    <dbReference type="NCBI Taxonomy" id="322601"/>
    <lineage>
        <taxon>Bacteria</taxon>
        <taxon>Bacillati</taxon>
        <taxon>Actinomycetota</taxon>
        <taxon>Actinomycetes</taxon>
        <taxon>Micrococcales</taxon>
        <taxon>Dermacoccaceae</taxon>
        <taxon>Dermacoccus</taxon>
    </lineage>
</organism>
<accession>A0ABN2AXW6</accession>
<dbReference type="Gene3D" id="2.40.160.200">
    <property type="entry name" value="LURP1-related"/>
    <property type="match status" value="1"/>
</dbReference>
<gene>
    <name evidence="2" type="ORF">GCM10009762_00540</name>
</gene>
<dbReference type="Pfam" id="PF04525">
    <property type="entry name" value="LOR"/>
    <property type="match status" value="1"/>
</dbReference>
<evidence type="ECO:0000313" key="3">
    <source>
        <dbReference type="Proteomes" id="UP001501288"/>
    </source>
</evidence>
<dbReference type="EMBL" id="BAAANV010000002">
    <property type="protein sequence ID" value="GAA1529900.1"/>
    <property type="molecule type" value="Genomic_DNA"/>
</dbReference>
<reference evidence="2 3" key="1">
    <citation type="journal article" date="2019" name="Int. J. Syst. Evol. Microbiol.">
        <title>The Global Catalogue of Microorganisms (GCM) 10K type strain sequencing project: providing services to taxonomists for standard genome sequencing and annotation.</title>
        <authorList>
            <consortium name="The Broad Institute Genomics Platform"/>
            <consortium name="The Broad Institute Genome Sequencing Center for Infectious Disease"/>
            <person name="Wu L."/>
            <person name="Ma J."/>
        </authorList>
    </citation>
    <scope>NUCLEOTIDE SEQUENCE [LARGE SCALE GENOMIC DNA]</scope>
    <source>
        <strain evidence="2 3">JCM 14588</strain>
    </source>
</reference>
<keyword evidence="3" id="KW-1185">Reference proteome</keyword>
<sequence>MALLQSDVLVIDQVTSFMGNDFAIMDAGGQPIGRIRTDGGALKRFALGNRELTILDTDGSLFMRIDDVMNFGRDRYVLQDPNGQQFGEVVKEFTLFSKRLTVNLPDATLQLSGSFLEREFEVVGPGGPVARVSRRWPGIGAAFLGKERYVLGFTPGVPGPTRAATLGAVVALDLIRAKGQQG</sequence>
<dbReference type="InterPro" id="IPR007612">
    <property type="entry name" value="LOR"/>
</dbReference>
<protein>
    <submittedName>
        <fullName evidence="2">LURP-one-related family protein</fullName>
    </submittedName>
</protein>
<dbReference type="InterPro" id="IPR025659">
    <property type="entry name" value="Tubby-like_C"/>
</dbReference>
<dbReference type="RefSeq" id="WP_346029286.1">
    <property type="nucleotide sequence ID" value="NZ_BAAANV010000002.1"/>
</dbReference>
<proteinExistence type="inferred from homology"/>
<dbReference type="InterPro" id="IPR005552">
    <property type="entry name" value="Scramblase"/>
</dbReference>
<comment type="similarity">
    <text evidence="1">Belongs to the LOR family.</text>
</comment>
<dbReference type="PANTHER" id="PTHR23248">
    <property type="entry name" value="PHOSPHOLIPID SCRAMBLASE-RELATED"/>
    <property type="match status" value="1"/>
</dbReference>
<evidence type="ECO:0000313" key="2">
    <source>
        <dbReference type="EMBL" id="GAA1529900.1"/>
    </source>
</evidence>
<name>A0ABN2AXW6_9MICO</name>
<dbReference type="InterPro" id="IPR038595">
    <property type="entry name" value="LOR_sf"/>
</dbReference>
<dbReference type="SUPFAM" id="SSF54518">
    <property type="entry name" value="Tubby C-terminal domain-like"/>
    <property type="match status" value="1"/>
</dbReference>